<dbReference type="AlphaFoldDB" id="A0A8G2F7Y7"/>
<comment type="caution">
    <text evidence="1">The sequence shown here is derived from an EMBL/GenBank/DDBJ whole genome shotgun (WGS) entry which is preliminary data.</text>
</comment>
<organism evidence="1 2">
    <name type="scientific">Halodesulfovibrio aestuarii</name>
    <dbReference type="NCBI Taxonomy" id="126333"/>
    <lineage>
        <taxon>Bacteria</taxon>
        <taxon>Pseudomonadati</taxon>
        <taxon>Thermodesulfobacteriota</taxon>
        <taxon>Desulfovibrionia</taxon>
        <taxon>Desulfovibrionales</taxon>
        <taxon>Desulfovibrionaceae</taxon>
        <taxon>Halodesulfovibrio</taxon>
    </lineage>
</organism>
<dbReference type="Proteomes" id="UP000184001">
    <property type="component" value="Unassembled WGS sequence"/>
</dbReference>
<reference evidence="1 2" key="1">
    <citation type="submission" date="2016-11" db="EMBL/GenBank/DDBJ databases">
        <authorList>
            <person name="Varghese N."/>
            <person name="Submissions S."/>
        </authorList>
    </citation>
    <scope>NUCLEOTIDE SEQUENCE [LARGE SCALE GENOMIC DNA]</scope>
    <source>
        <strain evidence="1 2">DSM 17919</strain>
    </source>
</reference>
<name>A0A8G2F7Y7_9BACT</name>
<evidence type="ECO:0008006" key="3">
    <source>
        <dbReference type="Google" id="ProtNLM"/>
    </source>
</evidence>
<evidence type="ECO:0000313" key="1">
    <source>
        <dbReference type="EMBL" id="SHI60311.1"/>
    </source>
</evidence>
<proteinExistence type="predicted"/>
<sequence>MNSTLCRVMAKMMIDGFRPYGGEIDAGVYAKLGCKDSSRAYWLHRWPILHCLGCKKRCTPKSTNGFQVPMKFPAVQERGKFSLLPEEMLRTKKLLRVDEAAYCLSLSEATVRRLVDEGVLVRHVRLPIRITAESVQEEMERVDW</sequence>
<dbReference type="RefSeq" id="WP_020001563.1">
    <property type="nucleotide sequence ID" value="NZ_CP192217.1"/>
</dbReference>
<gene>
    <name evidence="1" type="ORF">SAMN05660830_00430</name>
</gene>
<evidence type="ECO:0000313" key="2">
    <source>
        <dbReference type="Proteomes" id="UP000184001"/>
    </source>
</evidence>
<accession>A0A8G2F7Y7</accession>
<dbReference type="EMBL" id="FQZR01000002">
    <property type="protein sequence ID" value="SHI60311.1"/>
    <property type="molecule type" value="Genomic_DNA"/>
</dbReference>
<protein>
    <recommendedName>
        <fullName evidence="3">Helix-turn-helix domain-containing protein</fullName>
    </recommendedName>
</protein>